<gene>
    <name evidence="2" type="ORF">GWC95_08825</name>
</gene>
<dbReference type="InterPro" id="IPR013022">
    <property type="entry name" value="Xyl_isomerase-like_TIM-brl"/>
</dbReference>
<comment type="caution">
    <text evidence="2">The sequence shown here is derived from an EMBL/GenBank/DDBJ whole genome shotgun (WGS) entry which is preliminary data.</text>
</comment>
<proteinExistence type="predicted"/>
<dbReference type="Proteomes" id="UP000753802">
    <property type="component" value="Unassembled WGS sequence"/>
</dbReference>
<protein>
    <submittedName>
        <fullName evidence="2">Sugar phosphate isomerase/epimerase</fullName>
    </submittedName>
</protein>
<reference evidence="2 3" key="1">
    <citation type="submission" date="2020-01" db="EMBL/GenBank/DDBJ databases">
        <title>Genome analysis.</title>
        <authorList>
            <person name="Wu S."/>
            <person name="Wang G."/>
        </authorList>
    </citation>
    <scope>NUCLEOTIDE SEQUENCE [LARGE SCALE GENOMIC DNA]</scope>
    <source>
        <strain evidence="2 3">SYL130</strain>
    </source>
</reference>
<dbReference type="InterPro" id="IPR036237">
    <property type="entry name" value="Xyl_isomerase-like_sf"/>
</dbReference>
<evidence type="ECO:0000313" key="2">
    <source>
        <dbReference type="EMBL" id="NCI50023.1"/>
    </source>
</evidence>
<dbReference type="InterPro" id="IPR050312">
    <property type="entry name" value="IolE/XylAMocC-like"/>
</dbReference>
<dbReference type="Gene3D" id="3.20.20.150">
    <property type="entry name" value="Divalent-metal-dependent TIM barrel enzymes"/>
    <property type="match status" value="1"/>
</dbReference>
<dbReference type="RefSeq" id="WP_161818338.1">
    <property type="nucleotide sequence ID" value="NZ_JAACJS010000012.1"/>
</dbReference>
<dbReference type="PROSITE" id="PS51318">
    <property type="entry name" value="TAT"/>
    <property type="match status" value="1"/>
</dbReference>
<keyword evidence="2" id="KW-0413">Isomerase</keyword>
<organism evidence="2 3">
    <name type="scientific">Sediminibacterium roseum</name>
    <dbReference type="NCBI Taxonomy" id="1978412"/>
    <lineage>
        <taxon>Bacteria</taxon>
        <taxon>Pseudomonadati</taxon>
        <taxon>Bacteroidota</taxon>
        <taxon>Chitinophagia</taxon>
        <taxon>Chitinophagales</taxon>
        <taxon>Chitinophagaceae</taxon>
        <taxon>Sediminibacterium</taxon>
    </lineage>
</organism>
<dbReference type="EMBL" id="JAACJS010000012">
    <property type="protein sequence ID" value="NCI50023.1"/>
    <property type="molecule type" value="Genomic_DNA"/>
</dbReference>
<dbReference type="PANTHER" id="PTHR12110">
    <property type="entry name" value="HYDROXYPYRUVATE ISOMERASE"/>
    <property type="match status" value="1"/>
</dbReference>
<dbReference type="Pfam" id="PF01261">
    <property type="entry name" value="AP_endonuc_2"/>
    <property type="match status" value="1"/>
</dbReference>
<evidence type="ECO:0000313" key="3">
    <source>
        <dbReference type="Proteomes" id="UP000753802"/>
    </source>
</evidence>
<accession>A0ABW9ZVI8</accession>
<feature type="domain" description="Xylose isomerase-like TIM barrel" evidence="1">
    <location>
        <begin position="130"/>
        <end position="323"/>
    </location>
</feature>
<keyword evidence="3" id="KW-1185">Reference proteome</keyword>
<evidence type="ECO:0000259" key="1">
    <source>
        <dbReference type="Pfam" id="PF01261"/>
    </source>
</evidence>
<sequence>MSNTIHSHSRRKFLQQGSLASLALFCAGKTGWAKDPFPVAGPDSKFKGVQVGVITYSFRSMPGKPEQLLQYCIDSNISAVELMGDSIEDYAGKPVNTFKMPPRVNGQAPKLTDEQKAQIAAYQRSVADWRTNTGMEKFEEVRKMFNKAGITIYAFKPNALNPGNTDGEIEYALKAAKALGAASVTLELPTDPAHSKRLGTLGEKHKVYIGYHAHTQATDTAWDTALAQSPYNSMNLDCGHYIAAGGNNTKESLLALIQAKHDRITSMHIKDRKTKDNGGNNVVWGQGDTPLKEILTLLREKKYRIPATIELEYEIPAGSNAVEETKKCVAFAKQALES</sequence>
<dbReference type="SUPFAM" id="SSF51658">
    <property type="entry name" value="Xylose isomerase-like"/>
    <property type="match status" value="1"/>
</dbReference>
<dbReference type="InterPro" id="IPR006311">
    <property type="entry name" value="TAT_signal"/>
</dbReference>
<dbReference type="GO" id="GO:0016853">
    <property type="term" value="F:isomerase activity"/>
    <property type="evidence" value="ECO:0007669"/>
    <property type="project" value="UniProtKB-KW"/>
</dbReference>
<name>A0ABW9ZVI8_9BACT</name>